<dbReference type="CDD" id="cd07560">
    <property type="entry name" value="Peptidase_S41_CPP"/>
    <property type="match status" value="1"/>
</dbReference>
<evidence type="ECO:0000256" key="3">
    <source>
        <dbReference type="ARBA" id="ARBA00022801"/>
    </source>
</evidence>
<dbReference type="InterPro" id="IPR005151">
    <property type="entry name" value="Tail-specific_protease"/>
</dbReference>
<evidence type="ECO:0000256" key="2">
    <source>
        <dbReference type="ARBA" id="ARBA00022670"/>
    </source>
</evidence>
<dbReference type="NCBIfam" id="TIGR00225">
    <property type="entry name" value="prc"/>
    <property type="match status" value="1"/>
</dbReference>
<evidence type="ECO:0000256" key="1">
    <source>
        <dbReference type="ARBA" id="ARBA00009179"/>
    </source>
</evidence>
<comment type="caution">
    <text evidence="7">The sequence shown here is derived from an EMBL/GenBank/DDBJ whole genome shotgun (WGS) entry which is preliminary data.</text>
</comment>
<dbReference type="PANTHER" id="PTHR32060:SF30">
    <property type="entry name" value="CARBOXY-TERMINAL PROCESSING PROTEASE CTPA"/>
    <property type="match status" value="1"/>
</dbReference>
<evidence type="ECO:0000256" key="4">
    <source>
        <dbReference type="ARBA" id="ARBA00022825"/>
    </source>
</evidence>
<keyword evidence="8" id="KW-1185">Reference proteome</keyword>
<dbReference type="GO" id="GO:0006508">
    <property type="term" value="P:proteolysis"/>
    <property type="evidence" value="ECO:0007669"/>
    <property type="project" value="UniProtKB-KW"/>
</dbReference>
<dbReference type="InterPro" id="IPR036034">
    <property type="entry name" value="PDZ_sf"/>
</dbReference>
<organism evidence="7 8">
    <name type="scientific">Trichloromonas acetexigens</name>
    <dbReference type="NCBI Taxonomy" id="38815"/>
    <lineage>
        <taxon>Bacteria</taxon>
        <taxon>Pseudomonadati</taxon>
        <taxon>Thermodesulfobacteriota</taxon>
        <taxon>Desulfuromonadia</taxon>
        <taxon>Desulfuromonadales</taxon>
        <taxon>Trichloromonadaceae</taxon>
        <taxon>Trichloromonas</taxon>
    </lineage>
</organism>
<keyword evidence="4 5" id="KW-0720">Serine protease</keyword>
<evidence type="ECO:0000313" key="8">
    <source>
        <dbReference type="Proteomes" id="UP000317155"/>
    </source>
</evidence>
<dbReference type="InterPro" id="IPR055210">
    <property type="entry name" value="CtpA/B_N"/>
</dbReference>
<evidence type="ECO:0000259" key="6">
    <source>
        <dbReference type="PROSITE" id="PS50106"/>
    </source>
</evidence>
<accession>A0A550J8A4</accession>
<gene>
    <name evidence="7" type="ORF">FL622_13045</name>
</gene>
<dbReference type="PROSITE" id="PS50106">
    <property type="entry name" value="PDZ"/>
    <property type="match status" value="1"/>
</dbReference>
<dbReference type="InterPro" id="IPR001478">
    <property type="entry name" value="PDZ"/>
</dbReference>
<name>A0A550J8A4_9BACT</name>
<dbReference type="FunFam" id="3.90.226.10:FF:000029">
    <property type="entry name" value="Peptidase, S41 family"/>
    <property type="match status" value="1"/>
</dbReference>
<reference evidence="7 8" key="1">
    <citation type="submission" date="2019-07" db="EMBL/GenBank/DDBJ databases">
        <title>Insights of Desulfuromonas acetexigens electromicrobiology.</title>
        <authorList>
            <person name="Katuri K."/>
            <person name="Sapireddy V."/>
            <person name="Shaw D.R."/>
            <person name="Saikaly P."/>
        </authorList>
    </citation>
    <scope>NUCLEOTIDE SEQUENCE [LARGE SCALE GENOMIC DNA]</scope>
    <source>
        <strain evidence="7 8">2873</strain>
    </source>
</reference>
<dbReference type="Gene3D" id="3.30.750.44">
    <property type="match status" value="1"/>
</dbReference>
<dbReference type="FunFam" id="2.30.42.10:FF:000063">
    <property type="entry name" value="Peptidase, S41 family"/>
    <property type="match status" value="1"/>
</dbReference>
<dbReference type="GO" id="GO:0008236">
    <property type="term" value="F:serine-type peptidase activity"/>
    <property type="evidence" value="ECO:0007669"/>
    <property type="project" value="UniProtKB-KW"/>
</dbReference>
<dbReference type="PANTHER" id="PTHR32060">
    <property type="entry name" value="TAIL-SPECIFIC PROTEASE"/>
    <property type="match status" value="1"/>
</dbReference>
<dbReference type="GO" id="GO:0004175">
    <property type="term" value="F:endopeptidase activity"/>
    <property type="evidence" value="ECO:0007669"/>
    <property type="project" value="TreeGrafter"/>
</dbReference>
<dbReference type="Pfam" id="PF17820">
    <property type="entry name" value="PDZ_6"/>
    <property type="match status" value="1"/>
</dbReference>
<dbReference type="InterPro" id="IPR029045">
    <property type="entry name" value="ClpP/crotonase-like_dom_sf"/>
</dbReference>
<dbReference type="CDD" id="cd06782">
    <property type="entry name" value="cpPDZ_CPP-like"/>
    <property type="match status" value="1"/>
</dbReference>
<dbReference type="Proteomes" id="UP000317155">
    <property type="component" value="Unassembled WGS sequence"/>
</dbReference>
<dbReference type="SMART" id="SM00228">
    <property type="entry name" value="PDZ"/>
    <property type="match status" value="1"/>
</dbReference>
<comment type="similarity">
    <text evidence="1 5">Belongs to the peptidase S41A family.</text>
</comment>
<dbReference type="InterPro" id="IPR004447">
    <property type="entry name" value="Peptidase_S41A"/>
</dbReference>
<keyword evidence="3 5" id="KW-0378">Hydrolase</keyword>
<feature type="domain" description="PDZ" evidence="6">
    <location>
        <begin position="88"/>
        <end position="156"/>
    </location>
</feature>
<sequence>MFKRRWLRLLVLLACLPIGWLAVAQLTRPLAAEAKSQYEDIRLFSDVLALVRKSYVEDVPMQELIYGAIDGMLAALDPHSSFMPPDVYKEMKDDTRGEFGGIGIEITIKDGVLTVVSPIEDTPAYRAGLQAGDQIVKIGDGFTKDMSVMDAVKLMRGPKGSPIRITIVREAFEKPKEFELKREIIKIRSVKARTLEDGYGYVRLAQFQERTDEELAKALKDLRKENGGRLDGLVLDLRNNPGGLLEQAVKVTDLFLGKGLIVYTDGREEGSHMEFHARPGTEEEDFPLVVLINSGSASASEIVAGALQDHDRALVLGTQSFGKGSVQTVIPLSDNSGLRLTTARYYTPSGTSIQARGITPDIVVAPAELKKVGEGDHFREKDLSNHFDTEPLEVQPKDVETTRKFDLKETDRDDYQLMRALDLLKGWRVFKELQAPAA</sequence>
<dbReference type="Pfam" id="PF03572">
    <property type="entry name" value="Peptidase_S41"/>
    <property type="match status" value="1"/>
</dbReference>
<dbReference type="RefSeq" id="WP_092053536.1">
    <property type="nucleotide sequence ID" value="NZ_FOJJ01000002.1"/>
</dbReference>
<dbReference type="AlphaFoldDB" id="A0A550J8A4"/>
<evidence type="ECO:0000313" key="7">
    <source>
        <dbReference type="EMBL" id="TRO79470.1"/>
    </source>
</evidence>
<dbReference type="SUPFAM" id="SSF52096">
    <property type="entry name" value="ClpP/crotonase"/>
    <property type="match status" value="1"/>
</dbReference>
<dbReference type="EMBL" id="VJVV01000010">
    <property type="protein sequence ID" value="TRO79470.1"/>
    <property type="molecule type" value="Genomic_DNA"/>
</dbReference>
<dbReference type="OrthoDB" id="9812068at2"/>
<evidence type="ECO:0000256" key="5">
    <source>
        <dbReference type="RuleBase" id="RU004404"/>
    </source>
</evidence>
<dbReference type="GO" id="GO:0030288">
    <property type="term" value="C:outer membrane-bounded periplasmic space"/>
    <property type="evidence" value="ECO:0007669"/>
    <property type="project" value="TreeGrafter"/>
</dbReference>
<dbReference type="SUPFAM" id="SSF50156">
    <property type="entry name" value="PDZ domain-like"/>
    <property type="match status" value="1"/>
</dbReference>
<dbReference type="Gene3D" id="3.90.226.10">
    <property type="entry name" value="2-enoyl-CoA Hydratase, Chain A, domain 1"/>
    <property type="match status" value="1"/>
</dbReference>
<protein>
    <submittedName>
        <fullName evidence="7">S41 family peptidase</fullName>
    </submittedName>
</protein>
<keyword evidence="2 5" id="KW-0645">Protease</keyword>
<dbReference type="SMART" id="SM00245">
    <property type="entry name" value="TSPc"/>
    <property type="match status" value="1"/>
</dbReference>
<dbReference type="InterPro" id="IPR041489">
    <property type="entry name" value="PDZ_6"/>
</dbReference>
<dbReference type="Pfam" id="PF22694">
    <property type="entry name" value="CtpB_N-like"/>
    <property type="match status" value="1"/>
</dbReference>
<dbReference type="GO" id="GO:0007165">
    <property type="term" value="P:signal transduction"/>
    <property type="evidence" value="ECO:0007669"/>
    <property type="project" value="TreeGrafter"/>
</dbReference>
<dbReference type="Gene3D" id="2.30.42.10">
    <property type="match status" value="1"/>
</dbReference>
<proteinExistence type="inferred from homology"/>